<gene>
    <name evidence="1" type="ORF">K435DRAFT_669268</name>
</gene>
<dbReference type="Proteomes" id="UP000297245">
    <property type="component" value="Unassembled WGS sequence"/>
</dbReference>
<accession>A0A4S8LWA8</accession>
<dbReference type="OrthoDB" id="3046222at2759"/>
<keyword evidence="2" id="KW-1185">Reference proteome</keyword>
<organism evidence="1 2">
    <name type="scientific">Dendrothele bispora (strain CBS 962.96)</name>
    <dbReference type="NCBI Taxonomy" id="1314807"/>
    <lineage>
        <taxon>Eukaryota</taxon>
        <taxon>Fungi</taxon>
        <taxon>Dikarya</taxon>
        <taxon>Basidiomycota</taxon>
        <taxon>Agaricomycotina</taxon>
        <taxon>Agaricomycetes</taxon>
        <taxon>Agaricomycetidae</taxon>
        <taxon>Agaricales</taxon>
        <taxon>Agaricales incertae sedis</taxon>
        <taxon>Dendrothele</taxon>
    </lineage>
</organism>
<protein>
    <submittedName>
        <fullName evidence="1">Uncharacterized protein</fullName>
    </submittedName>
</protein>
<evidence type="ECO:0000313" key="1">
    <source>
        <dbReference type="EMBL" id="THU93966.1"/>
    </source>
</evidence>
<dbReference type="EMBL" id="ML179235">
    <property type="protein sequence ID" value="THU93966.1"/>
    <property type="molecule type" value="Genomic_DNA"/>
</dbReference>
<name>A0A4S8LWA8_DENBC</name>
<proteinExistence type="predicted"/>
<dbReference type="AlphaFoldDB" id="A0A4S8LWA8"/>
<feature type="non-terminal residue" evidence="1">
    <location>
        <position position="1"/>
    </location>
</feature>
<reference evidence="1 2" key="1">
    <citation type="journal article" date="2019" name="Nat. Ecol. Evol.">
        <title>Megaphylogeny resolves global patterns of mushroom evolution.</title>
        <authorList>
            <person name="Varga T."/>
            <person name="Krizsan K."/>
            <person name="Foldi C."/>
            <person name="Dima B."/>
            <person name="Sanchez-Garcia M."/>
            <person name="Sanchez-Ramirez S."/>
            <person name="Szollosi G.J."/>
            <person name="Szarkandi J.G."/>
            <person name="Papp V."/>
            <person name="Albert L."/>
            <person name="Andreopoulos W."/>
            <person name="Angelini C."/>
            <person name="Antonin V."/>
            <person name="Barry K.W."/>
            <person name="Bougher N.L."/>
            <person name="Buchanan P."/>
            <person name="Buyck B."/>
            <person name="Bense V."/>
            <person name="Catcheside P."/>
            <person name="Chovatia M."/>
            <person name="Cooper J."/>
            <person name="Damon W."/>
            <person name="Desjardin D."/>
            <person name="Finy P."/>
            <person name="Geml J."/>
            <person name="Haridas S."/>
            <person name="Hughes K."/>
            <person name="Justo A."/>
            <person name="Karasinski D."/>
            <person name="Kautmanova I."/>
            <person name="Kiss B."/>
            <person name="Kocsube S."/>
            <person name="Kotiranta H."/>
            <person name="LaButti K.M."/>
            <person name="Lechner B.E."/>
            <person name="Liimatainen K."/>
            <person name="Lipzen A."/>
            <person name="Lukacs Z."/>
            <person name="Mihaltcheva S."/>
            <person name="Morgado L.N."/>
            <person name="Niskanen T."/>
            <person name="Noordeloos M.E."/>
            <person name="Ohm R.A."/>
            <person name="Ortiz-Santana B."/>
            <person name="Ovrebo C."/>
            <person name="Racz N."/>
            <person name="Riley R."/>
            <person name="Savchenko A."/>
            <person name="Shiryaev A."/>
            <person name="Soop K."/>
            <person name="Spirin V."/>
            <person name="Szebenyi C."/>
            <person name="Tomsovsky M."/>
            <person name="Tulloss R.E."/>
            <person name="Uehling J."/>
            <person name="Grigoriev I.V."/>
            <person name="Vagvolgyi C."/>
            <person name="Papp T."/>
            <person name="Martin F.M."/>
            <person name="Miettinen O."/>
            <person name="Hibbett D.S."/>
            <person name="Nagy L.G."/>
        </authorList>
    </citation>
    <scope>NUCLEOTIDE SEQUENCE [LARGE SCALE GENOMIC DNA]</scope>
    <source>
        <strain evidence="1 2">CBS 962.96</strain>
    </source>
</reference>
<sequence>VVDFSDAQRLGFIAAFEAFFLHHDTDNRTQQQLREVAQSLIKGCEYHWQKSVTRVSRIGDCVSPETQSQFLGMCRQLQSTENMGVFDRVVGVMRKEWPKLKRWLDWWLAPDHASMIFPTHRTMDKKLSSKLPNTTNAEESMHAVIYKIAGKYVINFLCSL</sequence>
<evidence type="ECO:0000313" key="2">
    <source>
        <dbReference type="Proteomes" id="UP000297245"/>
    </source>
</evidence>